<dbReference type="InterPro" id="IPR003660">
    <property type="entry name" value="HAMP_dom"/>
</dbReference>
<keyword evidence="10 11" id="KW-0472">Membrane</keyword>
<keyword evidence="15" id="KW-1185">Reference proteome</keyword>
<dbReference type="Gene3D" id="6.10.340.10">
    <property type="match status" value="1"/>
</dbReference>
<accession>A0A6M4AU86</accession>
<dbReference type="SMART" id="SM00387">
    <property type="entry name" value="HATPase_c"/>
    <property type="match status" value="1"/>
</dbReference>
<organism evidence="14 15">
    <name type="scientific">Sphingomonas lacunae</name>
    <dbReference type="NCBI Taxonomy" id="2698828"/>
    <lineage>
        <taxon>Bacteria</taxon>
        <taxon>Pseudomonadati</taxon>
        <taxon>Pseudomonadota</taxon>
        <taxon>Alphaproteobacteria</taxon>
        <taxon>Sphingomonadales</taxon>
        <taxon>Sphingomonadaceae</taxon>
        <taxon>Sphingomonas</taxon>
    </lineage>
</organism>
<dbReference type="KEGG" id="slan:GV829_09495"/>
<dbReference type="SUPFAM" id="SSF158472">
    <property type="entry name" value="HAMP domain-like"/>
    <property type="match status" value="1"/>
</dbReference>
<evidence type="ECO:0000256" key="4">
    <source>
        <dbReference type="ARBA" id="ARBA00022553"/>
    </source>
</evidence>
<name>A0A6M4AU86_9SPHN</name>
<dbReference type="InterPro" id="IPR003594">
    <property type="entry name" value="HATPase_dom"/>
</dbReference>
<reference evidence="14 15" key="1">
    <citation type="submission" date="2020-01" db="EMBL/GenBank/DDBJ databases">
        <title>Sphingomonas sp. strain CSW-10.</title>
        <authorList>
            <person name="Chen W.-M."/>
        </authorList>
    </citation>
    <scope>NUCLEOTIDE SEQUENCE [LARGE SCALE GENOMIC DNA]</scope>
    <source>
        <strain evidence="14 15">CSW-10</strain>
    </source>
</reference>
<dbReference type="Pfam" id="PF13755">
    <property type="entry name" value="Sensor_TM1"/>
    <property type="match status" value="1"/>
</dbReference>
<dbReference type="SUPFAM" id="SSF55874">
    <property type="entry name" value="ATPase domain of HSP90 chaperone/DNA topoisomerase II/histidine kinase"/>
    <property type="match status" value="1"/>
</dbReference>
<keyword evidence="5" id="KW-0808">Transferase</keyword>
<evidence type="ECO:0000256" key="8">
    <source>
        <dbReference type="ARBA" id="ARBA00022989"/>
    </source>
</evidence>
<evidence type="ECO:0000259" key="12">
    <source>
        <dbReference type="PROSITE" id="PS50109"/>
    </source>
</evidence>
<evidence type="ECO:0000256" key="1">
    <source>
        <dbReference type="ARBA" id="ARBA00000085"/>
    </source>
</evidence>
<dbReference type="Gene3D" id="3.30.565.10">
    <property type="entry name" value="Histidine kinase-like ATPase, C-terminal domain"/>
    <property type="match status" value="1"/>
</dbReference>
<dbReference type="InterPro" id="IPR036890">
    <property type="entry name" value="HATPase_C_sf"/>
</dbReference>
<feature type="domain" description="Histidine kinase" evidence="12">
    <location>
        <begin position="309"/>
        <end position="528"/>
    </location>
</feature>
<dbReference type="PRINTS" id="PR00344">
    <property type="entry name" value="BCTRLSENSOR"/>
</dbReference>
<feature type="transmembrane region" description="Helical" evidence="11">
    <location>
        <begin position="30"/>
        <end position="52"/>
    </location>
</feature>
<dbReference type="InterPro" id="IPR036097">
    <property type="entry name" value="HisK_dim/P_sf"/>
</dbReference>
<dbReference type="Pfam" id="PF00672">
    <property type="entry name" value="HAMP"/>
    <property type="match status" value="1"/>
</dbReference>
<dbReference type="SUPFAM" id="SSF47384">
    <property type="entry name" value="Homodimeric domain of signal transducing histidine kinase"/>
    <property type="match status" value="1"/>
</dbReference>
<dbReference type="Gene3D" id="1.10.287.130">
    <property type="match status" value="1"/>
</dbReference>
<dbReference type="InterPro" id="IPR005467">
    <property type="entry name" value="His_kinase_dom"/>
</dbReference>
<keyword evidence="7" id="KW-0418">Kinase</keyword>
<dbReference type="PROSITE" id="PS50109">
    <property type="entry name" value="HIS_KIN"/>
    <property type="match status" value="1"/>
</dbReference>
<dbReference type="Pfam" id="PF00512">
    <property type="entry name" value="HisKA"/>
    <property type="match status" value="1"/>
</dbReference>
<evidence type="ECO:0000256" key="9">
    <source>
        <dbReference type="ARBA" id="ARBA00023012"/>
    </source>
</evidence>
<gene>
    <name evidence="14" type="ORF">GV829_09495</name>
</gene>
<dbReference type="Proteomes" id="UP000503018">
    <property type="component" value="Chromosome"/>
</dbReference>
<evidence type="ECO:0000313" key="15">
    <source>
        <dbReference type="Proteomes" id="UP000503018"/>
    </source>
</evidence>
<dbReference type="PANTHER" id="PTHR45436">
    <property type="entry name" value="SENSOR HISTIDINE KINASE YKOH"/>
    <property type="match status" value="1"/>
</dbReference>
<dbReference type="InterPro" id="IPR025919">
    <property type="entry name" value="Stimulus_sens_dom"/>
</dbReference>
<dbReference type="CDD" id="cd06225">
    <property type="entry name" value="HAMP"/>
    <property type="match status" value="1"/>
</dbReference>
<protein>
    <recommendedName>
        <fullName evidence="3">histidine kinase</fullName>
        <ecNumber evidence="3">2.7.13.3</ecNumber>
    </recommendedName>
</protein>
<keyword evidence="4" id="KW-0597">Phosphoprotein</keyword>
<dbReference type="CDD" id="cd00082">
    <property type="entry name" value="HisKA"/>
    <property type="match status" value="1"/>
</dbReference>
<keyword evidence="6 11" id="KW-0812">Transmembrane</keyword>
<dbReference type="InterPro" id="IPR050428">
    <property type="entry name" value="TCS_sensor_his_kinase"/>
</dbReference>
<evidence type="ECO:0000256" key="3">
    <source>
        <dbReference type="ARBA" id="ARBA00012438"/>
    </source>
</evidence>
<proteinExistence type="predicted"/>
<evidence type="ECO:0000256" key="2">
    <source>
        <dbReference type="ARBA" id="ARBA00004370"/>
    </source>
</evidence>
<comment type="catalytic activity">
    <reaction evidence="1">
        <text>ATP + protein L-histidine = ADP + protein N-phospho-L-histidine.</text>
        <dbReference type="EC" id="2.7.13.3"/>
    </reaction>
</comment>
<dbReference type="Pfam" id="PF02518">
    <property type="entry name" value="HATPase_c"/>
    <property type="match status" value="1"/>
</dbReference>
<feature type="transmembrane region" description="Helical" evidence="11">
    <location>
        <begin position="226"/>
        <end position="245"/>
    </location>
</feature>
<evidence type="ECO:0000256" key="7">
    <source>
        <dbReference type="ARBA" id="ARBA00022777"/>
    </source>
</evidence>
<dbReference type="InterPro" id="IPR025908">
    <property type="entry name" value="Sensor_TM1"/>
</dbReference>
<keyword evidence="8 11" id="KW-1133">Transmembrane helix</keyword>
<evidence type="ECO:0000256" key="5">
    <source>
        <dbReference type="ARBA" id="ARBA00022679"/>
    </source>
</evidence>
<evidence type="ECO:0000256" key="11">
    <source>
        <dbReference type="SAM" id="Phobius"/>
    </source>
</evidence>
<dbReference type="EC" id="2.7.13.3" evidence="3"/>
<dbReference type="EMBL" id="CP053015">
    <property type="protein sequence ID" value="QJQ32655.1"/>
    <property type="molecule type" value="Genomic_DNA"/>
</dbReference>
<dbReference type="InterPro" id="IPR003661">
    <property type="entry name" value="HisK_dim/P_dom"/>
</dbReference>
<dbReference type="SMART" id="SM00388">
    <property type="entry name" value="HisKA"/>
    <property type="match status" value="1"/>
</dbReference>
<evidence type="ECO:0000313" key="14">
    <source>
        <dbReference type="EMBL" id="QJQ32655.1"/>
    </source>
</evidence>
<evidence type="ECO:0000256" key="6">
    <source>
        <dbReference type="ARBA" id="ARBA00022692"/>
    </source>
</evidence>
<dbReference type="PANTHER" id="PTHR45436:SF5">
    <property type="entry name" value="SENSOR HISTIDINE KINASE TRCS"/>
    <property type="match status" value="1"/>
</dbReference>
<evidence type="ECO:0000259" key="13">
    <source>
        <dbReference type="PROSITE" id="PS50885"/>
    </source>
</evidence>
<dbReference type="AlphaFoldDB" id="A0A6M4AU86"/>
<dbReference type="InterPro" id="IPR004358">
    <property type="entry name" value="Sig_transdc_His_kin-like_C"/>
</dbReference>
<sequence length="534" mass="58889">MPSKPSTGPDTALARNEEPRRLRWSGKVPLAWRILAVNIFVIALLVGGFLYLDSYRSRLIDERQERLTLEAQLLNSALRTTPAQGHPAMIREFSRIAAARIRVYDADGDLVIDSFRIGPPAYRLRDPDTQPINRQIARAMDRFLDWVVRAPTPAEYVEPELDTARAWPELRAAIGAPGTVMKRYRFAPDRTPMISTAISDANGRSLLLLTNARDITRTVRAERLQLGFILAAVTILSVLLSLFLARTIVLPLKRLADAATRVRLGRARDVVVPRLPSRRDEIGTLARALSDMTLALRARIDAGEHFAADVTHELKNPLASLRSAIEGLERVEQPDLRAQLFAIAHDDVRRLDRLISDISEASRVDAELSRSQFERIDVGALIEPIIAARRARAKAGDPGIAFARPRVGTAMIMGEPSRLARVIENLLDNAHSFSPPGGVVRIGATCADTVVIIRIEDDGPGVLPDQREVIFRRFHSVRPLSEDFGKHSGLGLAIARTIIEAHDGEIMALDRPDAAAGACFEIRLPAAPELPAQP</sequence>
<comment type="subcellular location">
    <subcellularLocation>
        <location evidence="2">Membrane</location>
    </subcellularLocation>
</comment>
<dbReference type="SMART" id="SM00304">
    <property type="entry name" value="HAMP"/>
    <property type="match status" value="1"/>
</dbReference>
<dbReference type="RefSeq" id="WP_169946125.1">
    <property type="nucleotide sequence ID" value="NZ_CP053015.1"/>
</dbReference>
<dbReference type="GO" id="GO:0016020">
    <property type="term" value="C:membrane"/>
    <property type="evidence" value="ECO:0007669"/>
    <property type="project" value="UniProtKB-SubCell"/>
</dbReference>
<dbReference type="Pfam" id="PF13756">
    <property type="entry name" value="Stimulus_sens_1"/>
    <property type="match status" value="1"/>
</dbReference>
<dbReference type="PROSITE" id="PS50885">
    <property type="entry name" value="HAMP"/>
    <property type="match status" value="1"/>
</dbReference>
<evidence type="ECO:0000256" key="10">
    <source>
        <dbReference type="ARBA" id="ARBA00023136"/>
    </source>
</evidence>
<keyword evidence="9" id="KW-0902">Two-component regulatory system</keyword>
<feature type="domain" description="HAMP" evidence="13">
    <location>
        <begin position="246"/>
        <end position="301"/>
    </location>
</feature>
<dbReference type="GO" id="GO:0000155">
    <property type="term" value="F:phosphorelay sensor kinase activity"/>
    <property type="evidence" value="ECO:0007669"/>
    <property type="project" value="InterPro"/>
</dbReference>